<evidence type="ECO:0000256" key="2">
    <source>
        <dbReference type="ARBA" id="ARBA00007951"/>
    </source>
</evidence>
<proteinExistence type="inferred from homology"/>
<dbReference type="Gene3D" id="3.20.20.80">
    <property type="entry name" value="Glycosidases"/>
    <property type="match status" value="1"/>
</dbReference>
<sequence length="601" mass="68139">MPEQEDLMDNAGHSEQEGVPAHSIRADHDARMAWWREARVGLFIHWGLYSLQGGFWKGEEVQASYAEHLMLRAKIPVQQYEEIASEFRAERFEARQWARLAKQAGLQYLIYTAKHHDGFAMYDSDVSDYNIVQRSPFGRDPLRELAEACREEGVKLCIYYSHSMDWHHPDSQGNTWDFPDNIGAYDDVESWINNEDKRTRYENYLSTLALPQVKELLEKYGDIGLVWFDCGHKITAEQGTAFVEQVREVQPNCLINRRVWLEPYGDYGNSSDNQPHVRVPREDWESIATFNDSWGYKATDHNWKTAEVVLRQMIDVLSLNGNFVINVGPTGDGAFDPKSIELLEQIGAWMQINSDAVYGTRKSPIGKPPWGRCTIKDNTLYLHIFEWPKSGKLVVPGLRNAVLKAYALADTEHRALPVHRLSEDDMVIDVPQELMSLTIPVVAVEFEGACDASSVSLLYTQDYPNKFGAFDADIAGPTLRYDTGKKDRDNLINWRSLDDEASWKFRSNGRGIWKVALEYGADDKNAAGGCYELSVYSKSTGESVARILGQVCSTGDWYAFDTVDIGSFTIPHAGEYLLKLKATAIEGDSLMCLKRIVLEAN</sequence>
<comment type="function">
    <text evidence="1">Alpha-L-fucosidase is responsible for hydrolyzing the alpha-1,6-linked fucose joined to the reducing-end N-acetylglucosamine of the carbohydrate moieties of glycoproteins.</text>
</comment>
<keyword evidence="10" id="KW-1185">Reference proteome</keyword>
<evidence type="ECO:0000256" key="6">
    <source>
        <dbReference type="ARBA" id="ARBA00023295"/>
    </source>
</evidence>
<dbReference type="InterPro" id="IPR000933">
    <property type="entry name" value="Glyco_hydro_29"/>
</dbReference>
<keyword evidence="4" id="KW-0732">Signal</keyword>
<dbReference type="InterPro" id="IPR017853">
    <property type="entry name" value="GH"/>
</dbReference>
<dbReference type="SUPFAM" id="SSF51445">
    <property type="entry name" value="(Trans)glycosidases"/>
    <property type="match status" value="1"/>
</dbReference>
<gene>
    <name evidence="9" type="ORF">GC093_28970</name>
</gene>
<dbReference type="RefSeq" id="WP_171655475.1">
    <property type="nucleotide sequence ID" value="NZ_WHOD01000109.1"/>
</dbReference>
<evidence type="ECO:0000256" key="3">
    <source>
        <dbReference type="ARBA" id="ARBA00012662"/>
    </source>
</evidence>
<feature type="domain" description="Glycoside hydrolase family 29 N-terminal" evidence="8">
    <location>
        <begin position="25"/>
        <end position="354"/>
    </location>
</feature>
<dbReference type="SMART" id="SM00812">
    <property type="entry name" value="Alpha_L_fucos"/>
    <property type="match status" value="1"/>
</dbReference>
<evidence type="ECO:0000256" key="7">
    <source>
        <dbReference type="SAM" id="MobiDB-lite"/>
    </source>
</evidence>
<dbReference type="InterPro" id="IPR016286">
    <property type="entry name" value="FUC_metazoa-typ"/>
</dbReference>
<evidence type="ECO:0000256" key="5">
    <source>
        <dbReference type="ARBA" id="ARBA00022801"/>
    </source>
</evidence>
<dbReference type="PANTHER" id="PTHR10030:SF37">
    <property type="entry name" value="ALPHA-L-FUCOSIDASE-RELATED"/>
    <property type="match status" value="1"/>
</dbReference>
<keyword evidence="6" id="KW-0326">Glycosidase</keyword>
<organism evidence="9 10">
    <name type="scientific">Paenibacillus foliorum</name>
    <dbReference type="NCBI Taxonomy" id="2654974"/>
    <lineage>
        <taxon>Bacteria</taxon>
        <taxon>Bacillati</taxon>
        <taxon>Bacillota</taxon>
        <taxon>Bacilli</taxon>
        <taxon>Bacillales</taxon>
        <taxon>Paenibacillaceae</taxon>
        <taxon>Paenibacillus</taxon>
    </lineage>
</organism>
<dbReference type="Gene3D" id="2.60.40.1180">
    <property type="entry name" value="Golgi alpha-mannosidase II"/>
    <property type="match status" value="1"/>
</dbReference>
<feature type="region of interest" description="Disordered" evidence="7">
    <location>
        <begin position="1"/>
        <end position="22"/>
    </location>
</feature>
<keyword evidence="5" id="KW-0378">Hydrolase</keyword>
<evidence type="ECO:0000256" key="1">
    <source>
        <dbReference type="ARBA" id="ARBA00004071"/>
    </source>
</evidence>
<dbReference type="GO" id="GO:0004560">
    <property type="term" value="F:alpha-L-fucosidase activity"/>
    <property type="evidence" value="ECO:0007669"/>
    <property type="project" value="InterPro"/>
</dbReference>
<dbReference type="InterPro" id="IPR057739">
    <property type="entry name" value="Glyco_hydro_29_N"/>
</dbReference>
<evidence type="ECO:0000256" key="4">
    <source>
        <dbReference type="ARBA" id="ARBA00022729"/>
    </source>
</evidence>
<dbReference type="Pfam" id="PF01120">
    <property type="entry name" value="Alpha_L_fucos"/>
    <property type="match status" value="1"/>
</dbReference>
<dbReference type="EC" id="3.2.1.51" evidence="3"/>
<dbReference type="InterPro" id="IPR013780">
    <property type="entry name" value="Glyco_hydro_b"/>
</dbReference>
<dbReference type="EMBL" id="WHOD01000109">
    <property type="protein sequence ID" value="NOU97229.1"/>
    <property type="molecule type" value="Genomic_DNA"/>
</dbReference>
<dbReference type="GO" id="GO:0006004">
    <property type="term" value="P:fucose metabolic process"/>
    <property type="evidence" value="ECO:0007669"/>
    <property type="project" value="InterPro"/>
</dbReference>
<dbReference type="PANTHER" id="PTHR10030">
    <property type="entry name" value="ALPHA-L-FUCOSIDASE"/>
    <property type="match status" value="1"/>
</dbReference>
<dbReference type="GO" id="GO:0016139">
    <property type="term" value="P:glycoside catabolic process"/>
    <property type="evidence" value="ECO:0007669"/>
    <property type="project" value="TreeGrafter"/>
</dbReference>
<evidence type="ECO:0000259" key="8">
    <source>
        <dbReference type="Pfam" id="PF01120"/>
    </source>
</evidence>
<evidence type="ECO:0000313" key="10">
    <source>
        <dbReference type="Proteomes" id="UP000641588"/>
    </source>
</evidence>
<accession>A0A972GZ61</accession>
<comment type="similarity">
    <text evidence="2">Belongs to the glycosyl hydrolase 29 family.</text>
</comment>
<comment type="caution">
    <text evidence="9">The sequence shown here is derived from an EMBL/GenBank/DDBJ whole genome shotgun (WGS) entry which is preliminary data.</text>
</comment>
<name>A0A972GZ61_9BACL</name>
<protein>
    <recommendedName>
        <fullName evidence="3">alpha-L-fucosidase</fullName>
        <ecNumber evidence="3">3.2.1.51</ecNumber>
    </recommendedName>
</protein>
<dbReference type="PRINTS" id="PR00741">
    <property type="entry name" value="GLHYDRLASE29"/>
</dbReference>
<dbReference type="Proteomes" id="UP000641588">
    <property type="component" value="Unassembled WGS sequence"/>
</dbReference>
<reference evidence="9" key="1">
    <citation type="submission" date="2019-10" db="EMBL/GenBank/DDBJ databases">
        <title>Description of Paenibacillus glebae sp. nov.</title>
        <authorList>
            <person name="Carlier A."/>
            <person name="Qi S."/>
        </authorList>
    </citation>
    <scope>NUCLEOTIDE SEQUENCE</scope>
    <source>
        <strain evidence="9">LMG 31456</strain>
    </source>
</reference>
<dbReference type="AlphaFoldDB" id="A0A972GZ61"/>
<dbReference type="GO" id="GO:0005764">
    <property type="term" value="C:lysosome"/>
    <property type="evidence" value="ECO:0007669"/>
    <property type="project" value="TreeGrafter"/>
</dbReference>
<evidence type="ECO:0000313" key="9">
    <source>
        <dbReference type="EMBL" id="NOU97229.1"/>
    </source>
</evidence>